<keyword evidence="3" id="KW-1185">Reference proteome</keyword>
<dbReference type="Proteomes" id="UP001321749">
    <property type="component" value="Unassembled WGS sequence"/>
</dbReference>
<feature type="region of interest" description="Disordered" evidence="1">
    <location>
        <begin position="164"/>
        <end position="192"/>
    </location>
</feature>
<feature type="compositionally biased region" description="Gly residues" evidence="1">
    <location>
        <begin position="399"/>
        <end position="409"/>
    </location>
</feature>
<feature type="compositionally biased region" description="Polar residues" evidence="1">
    <location>
        <begin position="335"/>
        <end position="358"/>
    </location>
</feature>
<feature type="compositionally biased region" description="Polar residues" evidence="1">
    <location>
        <begin position="117"/>
        <end position="139"/>
    </location>
</feature>
<feature type="compositionally biased region" description="Polar residues" evidence="1">
    <location>
        <begin position="246"/>
        <end position="262"/>
    </location>
</feature>
<organism evidence="2 3">
    <name type="scientific">Cladorrhinum samala</name>
    <dbReference type="NCBI Taxonomy" id="585594"/>
    <lineage>
        <taxon>Eukaryota</taxon>
        <taxon>Fungi</taxon>
        <taxon>Dikarya</taxon>
        <taxon>Ascomycota</taxon>
        <taxon>Pezizomycotina</taxon>
        <taxon>Sordariomycetes</taxon>
        <taxon>Sordariomycetidae</taxon>
        <taxon>Sordariales</taxon>
        <taxon>Podosporaceae</taxon>
        <taxon>Cladorrhinum</taxon>
    </lineage>
</organism>
<dbReference type="AlphaFoldDB" id="A0AAV9HJ97"/>
<feature type="region of interest" description="Disordered" evidence="1">
    <location>
        <begin position="1"/>
        <end position="38"/>
    </location>
</feature>
<protein>
    <submittedName>
        <fullName evidence="2">Uncharacterized protein</fullName>
    </submittedName>
</protein>
<evidence type="ECO:0000313" key="3">
    <source>
        <dbReference type="Proteomes" id="UP001321749"/>
    </source>
</evidence>
<reference evidence="2" key="2">
    <citation type="submission" date="2023-06" db="EMBL/GenBank/DDBJ databases">
        <authorList>
            <consortium name="Lawrence Berkeley National Laboratory"/>
            <person name="Mondo S.J."/>
            <person name="Hensen N."/>
            <person name="Bonometti L."/>
            <person name="Westerberg I."/>
            <person name="Brannstrom I.O."/>
            <person name="Guillou S."/>
            <person name="Cros-Aarteil S."/>
            <person name="Calhoun S."/>
            <person name="Haridas S."/>
            <person name="Kuo A."/>
            <person name="Pangilinan J."/>
            <person name="Riley R."/>
            <person name="Labutti K."/>
            <person name="Andreopoulos B."/>
            <person name="Lipzen A."/>
            <person name="Chen C."/>
            <person name="Yanf M."/>
            <person name="Daum C."/>
            <person name="Ng V."/>
            <person name="Clum A."/>
            <person name="Steindorff A."/>
            <person name="Ohm R."/>
            <person name="Martin F."/>
            <person name="Silar P."/>
            <person name="Natvig D."/>
            <person name="Lalanne C."/>
            <person name="Gautier V."/>
            <person name="Ament-Velasquez S.L."/>
            <person name="Kruys A."/>
            <person name="Hutchinson M.I."/>
            <person name="Powell A.J."/>
            <person name="Barry K."/>
            <person name="Miller A.N."/>
            <person name="Grigoriev I.V."/>
            <person name="Debuchy R."/>
            <person name="Gladieux P."/>
            <person name="Thoren M.H."/>
            <person name="Johannesson H."/>
        </authorList>
    </citation>
    <scope>NUCLEOTIDE SEQUENCE</scope>
    <source>
        <strain evidence="2">PSN324</strain>
    </source>
</reference>
<name>A0AAV9HJ97_9PEZI</name>
<dbReference type="EMBL" id="MU865024">
    <property type="protein sequence ID" value="KAK4459920.1"/>
    <property type="molecule type" value="Genomic_DNA"/>
</dbReference>
<feature type="compositionally biased region" description="Polar residues" evidence="1">
    <location>
        <begin position="272"/>
        <end position="283"/>
    </location>
</feature>
<feature type="region of interest" description="Disordered" evidence="1">
    <location>
        <begin position="205"/>
        <end position="416"/>
    </location>
</feature>
<proteinExistence type="predicted"/>
<evidence type="ECO:0000313" key="2">
    <source>
        <dbReference type="EMBL" id="KAK4459920.1"/>
    </source>
</evidence>
<accession>A0AAV9HJ97</accession>
<evidence type="ECO:0000256" key="1">
    <source>
        <dbReference type="SAM" id="MobiDB-lite"/>
    </source>
</evidence>
<sequence length="416" mass="43563">MAYYENQQWPPAGQAAGGWDHQTPPPARSGTSSVIPPSEPAAFFHQLEEVDRAMENLAKNGKMFGVPGGGRREFSPFPGPANMYPGLDGRIPGSAPGGPPRAHSMADFGGDVRGPHQGSNLQNFYANQRHQPSRGSNEAEQMMQAKRRFAAQRERELRNYHQEQQYNRNLSDVGHYNKPDRALSPGNMSEEERRKLIAQQRTALYEGGYVDETGAPRPGLPPTGPSSLRGASPLTYDYGRVPPIHTDTSSQVPGESGQQGPQSAGAIERSRANSNSSPQSNPTGGKGVFDTPAGQQPTRTSASSPGGSPPRQGVAGGKSGQGSVAPIGTRPSAANVPSNPALNKRSTTPLPSPLSQGYSAAGNDENVPPKSAAPANSNSATTPGETSNVGLSGWPARPGGWGNKPGLGGVQASVWG</sequence>
<reference evidence="2" key="1">
    <citation type="journal article" date="2023" name="Mol. Phylogenet. Evol.">
        <title>Genome-scale phylogeny and comparative genomics of the fungal order Sordariales.</title>
        <authorList>
            <person name="Hensen N."/>
            <person name="Bonometti L."/>
            <person name="Westerberg I."/>
            <person name="Brannstrom I.O."/>
            <person name="Guillou S."/>
            <person name="Cros-Aarteil S."/>
            <person name="Calhoun S."/>
            <person name="Haridas S."/>
            <person name="Kuo A."/>
            <person name="Mondo S."/>
            <person name="Pangilinan J."/>
            <person name="Riley R."/>
            <person name="LaButti K."/>
            <person name="Andreopoulos B."/>
            <person name="Lipzen A."/>
            <person name="Chen C."/>
            <person name="Yan M."/>
            <person name="Daum C."/>
            <person name="Ng V."/>
            <person name="Clum A."/>
            <person name="Steindorff A."/>
            <person name="Ohm R.A."/>
            <person name="Martin F."/>
            <person name="Silar P."/>
            <person name="Natvig D.O."/>
            <person name="Lalanne C."/>
            <person name="Gautier V."/>
            <person name="Ament-Velasquez S.L."/>
            <person name="Kruys A."/>
            <person name="Hutchinson M.I."/>
            <person name="Powell A.J."/>
            <person name="Barry K."/>
            <person name="Miller A.N."/>
            <person name="Grigoriev I.V."/>
            <person name="Debuchy R."/>
            <person name="Gladieux P."/>
            <person name="Hiltunen Thoren M."/>
            <person name="Johannesson H."/>
        </authorList>
    </citation>
    <scope>NUCLEOTIDE SEQUENCE</scope>
    <source>
        <strain evidence="2">PSN324</strain>
    </source>
</reference>
<gene>
    <name evidence="2" type="ORF">QBC42DRAFT_307500</name>
</gene>
<comment type="caution">
    <text evidence="2">The sequence shown here is derived from an EMBL/GenBank/DDBJ whole genome shotgun (WGS) entry which is preliminary data.</text>
</comment>
<feature type="region of interest" description="Disordered" evidence="1">
    <location>
        <begin position="93"/>
        <end position="152"/>
    </location>
</feature>
<feature type="compositionally biased region" description="Low complexity" evidence="1">
    <location>
        <begin position="368"/>
        <end position="383"/>
    </location>
</feature>
<feature type="compositionally biased region" description="Polar residues" evidence="1">
    <location>
        <begin position="293"/>
        <end position="306"/>
    </location>
</feature>